<feature type="compositionally biased region" description="Acidic residues" evidence="1">
    <location>
        <begin position="267"/>
        <end position="277"/>
    </location>
</feature>
<protein>
    <submittedName>
        <fullName evidence="2">Uncharacterized protein</fullName>
    </submittedName>
</protein>
<reference evidence="2" key="1">
    <citation type="submission" date="2020-04" db="EMBL/GenBank/DDBJ databases">
        <authorList>
            <person name="Chiriac C."/>
            <person name="Salcher M."/>
            <person name="Ghai R."/>
            <person name="Kavagutti S V."/>
        </authorList>
    </citation>
    <scope>NUCLEOTIDE SEQUENCE</scope>
</reference>
<name>A0A6J5M433_9CAUD</name>
<evidence type="ECO:0000256" key="1">
    <source>
        <dbReference type="SAM" id="MobiDB-lite"/>
    </source>
</evidence>
<feature type="region of interest" description="Disordered" evidence="1">
    <location>
        <begin position="199"/>
        <end position="298"/>
    </location>
</feature>
<feature type="compositionally biased region" description="Basic and acidic residues" evidence="1">
    <location>
        <begin position="203"/>
        <end position="266"/>
    </location>
</feature>
<accession>A0A6J5M433</accession>
<proteinExistence type="predicted"/>
<organism evidence="2">
    <name type="scientific">uncultured Caudovirales phage</name>
    <dbReference type="NCBI Taxonomy" id="2100421"/>
    <lineage>
        <taxon>Viruses</taxon>
        <taxon>Duplodnaviria</taxon>
        <taxon>Heunggongvirae</taxon>
        <taxon>Uroviricota</taxon>
        <taxon>Caudoviricetes</taxon>
        <taxon>Peduoviridae</taxon>
        <taxon>Maltschvirus</taxon>
        <taxon>Maltschvirus maltsch</taxon>
    </lineage>
</organism>
<evidence type="ECO:0000313" key="2">
    <source>
        <dbReference type="EMBL" id="CAB4138649.1"/>
    </source>
</evidence>
<dbReference type="EMBL" id="LR796345">
    <property type="protein sequence ID" value="CAB4138649.1"/>
    <property type="molecule type" value="Genomic_DNA"/>
</dbReference>
<gene>
    <name evidence="2" type="ORF">UFOVP331_209</name>
</gene>
<sequence length="298" mass="33950">MNKNQFTQYIKEIIKETLSEGPQADEKVKKEKIDYLNALTRAAAEEKASLSKPNSKPTLEENSIDKETIQKKYNEMFGKNPGVTFAQVAKALGITEPQIAQALFMPSFKLEENTLNEMAGYYKVKDKAGFKKALKTYKELKGDKFDKNALGRLLTTLDKEGEVEIKSFAKELKKDPATYNNEKTRSALEKPGGEFTDYILSLKSKEKSEKEAPKKVAPKKEEPKKEEPKKKEAPKKEAPKKEEPKKKEAPKKAAPKKEEPKKKEKVEDDDFSDEEPSMSDLKNIERTLNLDFDDDDDF</sequence>